<evidence type="ECO:0000313" key="2">
    <source>
        <dbReference type="Proteomes" id="UP000464053"/>
    </source>
</evidence>
<dbReference type="OrthoDB" id="9812969at2"/>
<reference evidence="1 2" key="1">
    <citation type="submission" date="2018-03" db="EMBL/GenBank/DDBJ databases">
        <title>Pantoea intestinalis SRCM103226 isolated form the mealworm.</title>
        <authorList>
            <person name="Jeong D.-Y."/>
            <person name="Kim J.W."/>
        </authorList>
    </citation>
    <scope>NUCLEOTIDE SEQUENCE [LARGE SCALE GENOMIC DNA]</scope>
    <source>
        <strain evidence="1 2">SRCM103226</strain>
    </source>
</reference>
<dbReference type="Proteomes" id="UP000464053">
    <property type="component" value="Chromosome"/>
</dbReference>
<organism evidence="1 2">
    <name type="scientific">Mixta intestinalis</name>
    <dbReference type="NCBI Taxonomy" id="1615494"/>
    <lineage>
        <taxon>Bacteria</taxon>
        <taxon>Pseudomonadati</taxon>
        <taxon>Pseudomonadota</taxon>
        <taxon>Gammaproteobacteria</taxon>
        <taxon>Enterobacterales</taxon>
        <taxon>Erwiniaceae</taxon>
        <taxon>Mixta</taxon>
    </lineage>
</organism>
<proteinExistence type="predicted"/>
<dbReference type="InterPro" id="IPR020288">
    <property type="entry name" value="Sheath_initiator"/>
</dbReference>
<dbReference type="RefSeq" id="WP_160621269.1">
    <property type="nucleotide sequence ID" value="NZ_CP028271.1"/>
</dbReference>
<sequence>MRYRRENENGDYTFGQGDNTWLINSPEAVAQAVKTRLALWRGQWFLDTTAGTPWRQTVLGKPYTDAYYMALRQRILSTPGVREILSFTVNRNPDTRRITFTARISTLYGETSVNSEA</sequence>
<protein>
    <recommendedName>
        <fullName evidence="3">Bacteriophage protein</fullName>
    </recommendedName>
</protein>
<dbReference type="KEGG" id="mint:C7M51_01554"/>
<dbReference type="EMBL" id="CP028271">
    <property type="protein sequence ID" value="QHM71268.1"/>
    <property type="molecule type" value="Genomic_DNA"/>
</dbReference>
<dbReference type="AlphaFoldDB" id="A0A6P1PZR6"/>
<keyword evidence="2" id="KW-1185">Reference proteome</keyword>
<gene>
    <name evidence="1" type="ORF">C7M51_01554</name>
</gene>
<evidence type="ECO:0000313" key="1">
    <source>
        <dbReference type="EMBL" id="QHM71268.1"/>
    </source>
</evidence>
<accession>A0A6P1PZR6</accession>
<dbReference type="Pfam" id="PF10934">
    <property type="entry name" value="Sheath_initiator"/>
    <property type="match status" value="1"/>
</dbReference>
<evidence type="ECO:0008006" key="3">
    <source>
        <dbReference type="Google" id="ProtNLM"/>
    </source>
</evidence>
<name>A0A6P1PZR6_9GAMM</name>